<dbReference type="RefSeq" id="WP_113657874.1">
    <property type="nucleotide sequence ID" value="NZ_KZ845664.1"/>
</dbReference>
<dbReference type="InterPro" id="IPR019121">
    <property type="entry name" value="CRISPR-assoc_CXXC-CXXC_dom"/>
</dbReference>
<organism evidence="3 4">
    <name type="scientific">Thermoflavimicrobium daqui</name>
    <dbReference type="NCBI Taxonomy" id="2137476"/>
    <lineage>
        <taxon>Bacteria</taxon>
        <taxon>Bacillati</taxon>
        <taxon>Bacillota</taxon>
        <taxon>Bacilli</taxon>
        <taxon>Bacillales</taxon>
        <taxon>Thermoactinomycetaceae</taxon>
        <taxon>Thermoflavimicrobium</taxon>
    </lineage>
</organism>
<evidence type="ECO:0000256" key="1">
    <source>
        <dbReference type="SAM" id="Coils"/>
    </source>
</evidence>
<feature type="domain" description="CRISPR-associated protein CXXC-CXXC" evidence="2">
    <location>
        <begin position="259"/>
        <end position="301"/>
    </location>
</feature>
<accession>A0A364K7B6</accession>
<comment type="caution">
    <text evidence="3">The sequence shown here is derived from an EMBL/GenBank/DDBJ whole genome shotgun (WGS) entry which is preliminary data.</text>
</comment>
<protein>
    <recommendedName>
        <fullName evidence="2">CRISPR-associated protein CXXC-CXXC domain-containing protein</fullName>
    </recommendedName>
</protein>
<evidence type="ECO:0000313" key="3">
    <source>
        <dbReference type="EMBL" id="RAL26189.1"/>
    </source>
</evidence>
<evidence type="ECO:0000259" key="2">
    <source>
        <dbReference type="Pfam" id="PF09706"/>
    </source>
</evidence>
<keyword evidence="4" id="KW-1185">Reference proteome</keyword>
<gene>
    <name evidence="3" type="ORF">DL897_04110</name>
</gene>
<dbReference type="EMBL" id="QJKK01000002">
    <property type="protein sequence ID" value="RAL26189.1"/>
    <property type="molecule type" value="Genomic_DNA"/>
</dbReference>
<dbReference type="InterPro" id="IPR010180">
    <property type="entry name" value="CRISPR-assoc_prot_CXXC-CXXC"/>
</dbReference>
<feature type="coiled-coil region" evidence="1">
    <location>
        <begin position="54"/>
        <end position="81"/>
    </location>
</feature>
<keyword evidence="1" id="KW-0175">Coiled coil</keyword>
<dbReference type="AlphaFoldDB" id="A0A364K7B6"/>
<reference evidence="3 4" key="2">
    <citation type="submission" date="2018-06" db="EMBL/GenBank/DDBJ databases">
        <authorList>
            <person name="Zhirakovskaya E."/>
        </authorList>
    </citation>
    <scope>NUCLEOTIDE SEQUENCE [LARGE SCALE GENOMIC DNA]</scope>
    <source>
        <strain evidence="3 4">FBKL4.011</strain>
    </source>
</reference>
<dbReference type="OrthoDB" id="5540852at2"/>
<reference evidence="3 4" key="1">
    <citation type="submission" date="2018-06" db="EMBL/GenBank/DDBJ databases">
        <title>Thermoflavimicrobium daqus sp. nov., a thermophilic microbe isolated from Moutai-flavour Daqu.</title>
        <authorList>
            <person name="Wang X."/>
            <person name="Zhou H."/>
        </authorList>
    </citation>
    <scope>NUCLEOTIDE SEQUENCE [LARGE SCALE GENOMIC DNA]</scope>
    <source>
        <strain evidence="3 4">FBKL4.011</strain>
    </source>
</reference>
<dbReference type="Pfam" id="PF09706">
    <property type="entry name" value="Cas_CXXC_CXXC"/>
    <property type="match status" value="1"/>
</dbReference>
<evidence type="ECO:0000313" key="4">
    <source>
        <dbReference type="Proteomes" id="UP000251213"/>
    </source>
</evidence>
<name>A0A364K7B6_9BACL</name>
<sequence>MRFKLYLNDWFVNAGILGFLKVLSRYEDESLYQMGPNYIECDSRILETFAEKFFEVLLEKYSKYEQDKKQLTLRLQKAKSDPKQFTDQRNKTFDLVKSTIDKLKKKVERGYLSESVLIELKRLHEKKKETKSIEELETVIQQYLEIISMKDVEESLTINLIRAEFMKLYGQPSFLNPSFQGITNDFIHRFKEDFMIPVMQELDFIQWIQNRDLELIEKDLKKEKARSKCFSDQYKLYRKVGEILPCSLLEERFPGTLQLEEMHFSPLGISAKIENVFWNGKESTYISHLARLILFCIPLGVCAFDRQEKGYNQSSNEWQRIYTFVNADTSIRQLKKINDEFVLRKDRDHPFSELIYDLLQETEKKSIWTLQNIMFVEFYGEGKNTQLNYFHISKRIAEFFSSKNSKDLEQIRYASFRNQVIQAILDRKDPMGFIERHLRQMIQEGRSAWGCQKALQARYKLNQMMQGEQDVDARRLKKVFDEGKEISHYFHKNDRANQLAGLSYRLLNACKAGNKNQFYDSILRIYISMGREIPPSILNIFHEQDLSFEEWGYSFISGLQSYENNNKEEQDHV</sequence>
<dbReference type="NCBIfam" id="TIGR01908">
    <property type="entry name" value="cas_CXXC_CXXC"/>
    <property type="match status" value="2"/>
</dbReference>
<dbReference type="Proteomes" id="UP000251213">
    <property type="component" value="Unassembled WGS sequence"/>
</dbReference>
<proteinExistence type="predicted"/>